<evidence type="ECO:0000313" key="4">
    <source>
        <dbReference type="Proteomes" id="UP000051236"/>
    </source>
</evidence>
<dbReference type="InterPro" id="IPR050275">
    <property type="entry name" value="PGM_Phosphatase"/>
</dbReference>
<reference evidence="3 4" key="1">
    <citation type="journal article" date="2015" name="Genome Announc.">
        <title>Expanding the biotechnology potential of lactobacilli through comparative genomics of 213 strains and associated genera.</title>
        <authorList>
            <person name="Sun Z."/>
            <person name="Harris H.M."/>
            <person name="McCann A."/>
            <person name="Guo C."/>
            <person name="Argimon S."/>
            <person name="Zhang W."/>
            <person name="Yang X."/>
            <person name="Jeffery I.B."/>
            <person name="Cooney J.C."/>
            <person name="Kagawa T.F."/>
            <person name="Liu W."/>
            <person name="Song Y."/>
            <person name="Salvetti E."/>
            <person name="Wrobel A."/>
            <person name="Rasinkangas P."/>
            <person name="Parkhill J."/>
            <person name="Rea M.C."/>
            <person name="O'Sullivan O."/>
            <person name="Ritari J."/>
            <person name="Douillard F.P."/>
            <person name="Paul Ross R."/>
            <person name="Yang R."/>
            <person name="Briner A.E."/>
            <person name="Felis G.E."/>
            <person name="de Vos W.M."/>
            <person name="Barrangou R."/>
            <person name="Klaenhammer T.R."/>
            <person name="Caufield P.W."/>
            <person name="Cui Y."/>
            <person name="Zhang H."/>
            <person name="O'Toole P.W."/>
        </authorList>
    </citation>
    <scope>NUCLEOTIDE SEQUENCE [LARGE SCALE GENOMIC DNA]</scope>
    <source>
        <strain evidence="3 4">DSM 18527</strain>
    </source>
</reference>
<dbReference type="PATRIC" id="fig|1423734.3.peg.257"/>
<keyword evidence="4" id="KW-1185">Reference proteome</keyword>
<dbReference type="CDD" id="cd07067">
    <property type="entry name" value="HP_PGM_like"/>
    <property type="match status" value="1"/>
</dbReference>
<organism evidence="3 4">
    <name type="scientific">Agrilactobacillus composti DSM 18527 = JCM 14202</name>
    <dbReference type="NCBI Taxonomy" id="1423734"/>
    <lineage>
        <taxon>Bacteria</taxon>
        <taxon>Bacillati</taxon>
        <taxon>Bacillota</taxon>
        <taxon>Bacilli</taxon>
        <taxon>Lactobacillales</taxon>
        <taxon>Lactobacillaceae</taxon>
        <taxon>Agrilactobacillus</taxon>
    </lineage>
</organism>
<feature type="active site" description="Tele-phosphohistidine intermediate" evidence="1">
    <location>
        <position position="9"/>
    </location>
</feature>
<evidence type="ECO:0000313" key="3">
    <source>
        <dbReference type="EMBL" id="KRM32691.1"/>
    </source>
</evidence>
<dbReference type="STRING" id="1423734.FC83_GL000256"/>
<dbReference type="GO" id="GO:0016791">
    <property type="term" value="F:phosphatase activity"/>
    <property type="evidence" value="ECO:0007669"/>
    <property type="project" value="TreeGrafter"/>
</dbReference>
<dbReference type="InterPro" id="IPR029033">
    <property type="entry name" value="His_PPase_superfam"/>
</dbReference>
<dbReference type="InterPro" id="IPR013078">
    <property type="entry name" value="His_Pase_superF_clade-1"/>
</dbReference>
<dbReference type="SUPFAM" id="SSF53254">
    <property type="entry name" value="Phosphoglycerate mutase-like"/>
    <property type="match status" value="1"/>
</dbReference>
<dbReference type="Pfam" id="PF00300">
    <property type="entry name" value="His_Phos_1"/>
    <property type="match status" value="1"/>
</dbReference>
<dbReference type="Proteomes" id="UP000051236">
    <property type="component" value="Unassembled WGS sequence"/>
</dbReference>
<dbReference type="RefSeq" id="WP_057002778.1">
    <property type="nucleotide sequence ID" value="NZ_AZGA01000068.1"/>
</dbReference>
<comment type="caution">
    <text evidence="3">The sequence shown here is derived from an EMBL/GenBank/DDBJ whole genome shotgun (WGS) entry which is preliminary data.</text>
</comment>
<dbReference type="eggNOG" id="COG0406">
    <property type="taxonomic scope" value="Bacteria"/>
</dbReference>
<dbReference type="Gene3D" id="3.40.50.1240">
    <property type="entry name" value="Phosphoglycerate mutase-like"/>
    <property type="match status" value="1"/>
</dbReference>
<evidence type="ECO:0000256" key="2">
    <source>
        <dbReference type="PIRSR" id="PIRSR613078-2"/>
    </source>
</evidence>
<protein>
    <submittedName>
        <fullName evidence="3">Phosphoglycerate mutase</fullName>
    </submittedName>
</protein>
<feature type="binding site" evidence="2">
    <location>
        <begin position="8"/>
        <end position="15"/>
    </location>
    <ligand>
        <name>substrate</name>
    </ligand>
</feature>
<evidence type="ECO:0000256" key="1">
    <source>
        <dbReference type="PIRSR" id="PIRSR613078-1"/>
    </source>
</evidence>
<sequence length="203" mass="22886">MTEFYIVRHGKTDANLAGLKQGVINTPNTYLNDLGKAQAEKLHRGFDLRGFTQIYSSPLVRTKQTTEILNQTAHLPVTFDPRLLEISYGDWDGQVNADLQQRYPEYFDHTINDVRPEYVTIAHGESFEQVEARVRAFTKAVAKAHPTGKILIVTHGFTVRSFAINATQSSGLTILEPENCSVTKILVDPTSASEHLVYYNRLY</sequence>
<proteinExistence type="predicted"/>
<name>A0A0R1Y0B1_9LACO</name>
<accession>A0A0R1Y0B1</accession>
<feature type="binding site" evidence="2">
    <location>
        <begin position="85"/>
        <end position="88"/>
    </location>
    <ligand>
        <name>substrate</name>
    </ligand>
</feature>
<feature type="active site" description="Proton donor/acceptor" evidence="1">
    <location>
        <position position="85"/>
    </location>
</feature>
<dbReference type="PANTHER" id="PTHR48100">
    <property type="entry name" value="BROAD-SPECIFICITY PHOSPHATASE YOR283W-RELATED"/>
    <property type="match status" value="1"/>
</dbReference>
<dbReference type="EMBL" id="AZGA01000068">
    <property type="protein sequence ID" value="KRM32691.1"/>
    <property type="molecule type" value="Genomic_DNA"/>
</dbReference>
<dbReference type="PANTHER" id="PTHR48100:SF1">
    <property type="entry name" value="HISTIDINE PHOSPHATASE FAMILY PROTEIN-RELATED"/>
    <property type="match status" value="1"/>
</dbReference>
<dbReference type="SMART" id="SM00855">
    <property type="entry name" value="PGAM"/>
    <property type="match status" value="1"/>
</dbReference>
<dbReference type="GO" id="GO:0005737">
    <property type="term" value="C:cytoplasm"/>
    <property type="evidence" value="ECO:0007669"/>
    <property type="project" value="TreeGrafter"/>
</dbReference>
<gene>
    <name evidence="3" type="ORF">FC83_GL000256</name>
</gene>
<dbReference type="AlphaFoldDB" id="A0A0R1Y0B1"/>
<feature type="binding site" evidence="2">
    <location>
        <position position="61"/>
    </location>
    <ligand>
        <name>substrate</name>
    </ligand>
</feature>